<feature type="signal peptide" evidence="1">
    <location>
        <begin position="1"/>
        <end position="37"/>
    </location>
</feature>
<evidence type="ECO:0000256" key="1">
    <source>
        <dbReference type="SAM" id="SignalP"/>
    </source>
</evidence>
<reference evidence="2 3" key="1">
    <citation type="submission" date="2019-10" db="EMBL/GenBank/DDBJ databases">
        <title>Extracellular Electron Transfer in a Candidatus Methanoperedens spp. Enrichment Culture.</title>
        <authorList>
            <person name="Berger S."/>
            <person name="Rangel Shaw D."/>
            <person name="Berben T."/>
            <person name="In 'T Zandt M."/>
            <person name="Frank J."/>
            <person name="Reimann J."/>
            <person name="Jetten M.S.M."/>
            <person name="Welte C.U."/>
        </authorList>
    </citation>
    <scope>NUCLEOTIDE SEQUENCE [LARGE SCALE GENOMIC DNA]</scope>
    <source>
        <strain evidence="2">SB12</strain>
    </source>
</reference>
<comment type="caution">
    <text evidence="2">The sequence shown here is derived from an EMBL/GenBank/DDBJ whole genome shotgun (WGS) entry which is preliminary data.</text>
</comment>
<protein>
    <submittedName>
        <fullName evidence="2">Uncharacterized protein</fullName>
    </submittedName>
</protein>
<evidence type="ECO:0000313" key="3">
    <source>
        <dbReference type="Proteomes" id="UP000460298"/>
    </source>
</evidence>
<sequence>MTRVRCRSIMKDHPFLFHSARLFLLAAFSLTAPSLYAFDPGSDSIDEADILDKIESEVGLKKKEEQEGNTAAGRPDKDGQSIVVSSESGTVIEGTVRLNQQSIKIKTTEQSGEGRGLTISSVQSIEITTWKSLYAKKESEHKYTVLMIPCKAIIRLRSGETVQGEIEGEDWIQLVIKVKEDTRLIRLSFTVSVEADSVSDALEKASASKPDHSLFASLKFPKKERQNELSSSVP</sequence>
<dbReference type="AlphaFoldDB" id="A0A833LZA3"/>
<gene>
    <name evidence="2" type="ORF">F9K24_21045</name>
</gene>
<dbReference type="EMBL" id="WBUI01000038">
    <property type="protein sequence ID" value="KAB2929053.1"/>
    <property type="molecule type" value="Genomic_DNA"/>
</dbReference>
<accession>A0A833LZA3</accession>
<organism evidence="2 3">
    <name type="scientific">Leptonema illini</name>
    <dbReference type="NCBI Taxonomy" id="183"/>
    <lineage>
        <taxon>Bacteria</taxon>
        <taxon>Pseudomonadati</taxon>
        <taxon>Spirochaetota</taxon>
        <taxon>Spirochaetia</taxon>
        <taxon>Leptospirales</taxon>
        <taxon>Leptospiraceae</taxon>
        <taxon>Leptonema</taxon>
    </lineage>
</organism>
<feature type="chain" id="PRO_5032420884" evidence="1">
    <location>
        <begin position="38"/>
        <end position="234"/>
    </location>
</feature>
<name>A0A833LZA3_9LEPT</name>
<evidence type="ECO:0000313" key="2">
    <source>
        <dbReference type="EMBL" id="KAB2929053.1"/>
    </source>
</evidence>
<keyword evidence="1" id="KW-0732">Signal</keyword>
<proteinExistence type="predicted"/>
<dbReference type="Proteomes" id="UP000460298">
    <property type="component" value="Unassembled WGS sequence"/>
</dbReference>